<organism evidence="8 9">
    <name type="scientific">Novispirillum itersonii</name>
    <name type="common">Aquaspirillum itersonii</name>
    <dbReference type="NCBI Taxonomy" id="189"/>
    <lineage>
        <taxon>Bacteria</taxon>
        <taxon>Pseudomonadati</taxon>
        <taxon>Pseudomonadota</taxon>
        <taxon>Alphaproteobacteria</taxon>
        <taxon>Rhodospirillales</taxon>
        <taxon>Novispirillaceae</taxon>
        <taxon>Novispirillum</taxon>
    </lineage>
</organism>
<dbReference type="GO" id="GO:0005525">
    <property type="term" value="F:GTP binding"/>
    <property type="evidence" value="ECO:0007669"/>
    <property type="project" value="UniProtKB-UniRule"/>
</dbReference>
<keyword evidence="2 4" id="KW-0067">ATP-binding</keyword>
<evidence type="ECO:0000313" key="8">
    <source>
        <dbReference type="EMBL" id="MBB6209893.1"/>
    </source>
</evidence>
<keyword evidence="1 4" id="KW-0547">Nucleotide-binding</keyword>
<dbReference type="InterPro" id="IPR027417">
    <property type="entry name" value="P-loop_NTPase"/>
</dbReference>
<dbReference type="GO" id="GO:0005524">
    <property type="term" value="F:ATP binding"/>
    <property type="evidence" value="ECO:0007669"/>
    <property type="project" value="UniProtKB-UniRule"/>
</dbReference>
<gene>
    <name evidence="8" type="ORF">FHS48_001301</name>
</gene>
<feature type="region of interest" description="Disordered" evidence="5">
    <location>
        <begin position="289"/>
        <end position="310"/>
    </location>
</feature>
<evidence type="ECO:0000259" key="7">
    <source>
        <dbReference type="Pfam" id="PF22740"/>
    </source>
</evidence>
<evidence type="ECO:0000256" key="4">
    <source>
        <dbReference type="HAMAP-Rule" id="MF_00636"/>
    </source>
</evidence>
<dbReference type="Proteomes" id="UP000544872">
    <property type="component" value="Unassembled WGS sequence"/>
</dbReference>
<name>A0A7W9ZF07_NOVIT</name>
<dbReference type="PIRSF" id="PIRSF005052">
    <property type="entry name" value="P-loopkin"/>
    <property type="match status" value="1"/>
</dbReference>
<sequence>MNTSPSPLPPGERVVIVTGLSGAGKSTALKAFEDMGYEAVDNLPLGLLERLVGDTCPGMRKPLAVGIDIRTRDFDVSRLLNVTEALRTHPDLDVDLLFLDADDHVLARRFTETRRRHPIGGDLPLPDGIALERQMVSMLRDRADAVIDTSRLPVADFRALVEKQFGTDANPGMSVVVMSFGFRNGLPREADLVFDVRFLRNPHYVDELRPKTGQSPEVGAYISADPALPGFLDSLKTLIGPLLPRYEDEGKSYLTIAVGCTGGKHRSVFVAEHLFDWLATIGRRPTLRHRDMPGTLSASTPDAPHLRGGV</sequence>
<comment type="caution">
    <text evidence="8">The sequence shown here is derived from an EMBL/GenBank/DDBJ whole genome shotgun (WGS) entry which is preliminary data.</text>
</comment>
<dbReference type="SUPFAM" id="SSF52540">
    <property type="entry name" value="P-loop containing nucleoside triphosphate hydrolases"/>
    <property type="match status" value="1"/>
</dbReference>
<dbReference type="Pfam" id="PF03668">
    <property type="entry name" value="RapZ-like_N"/>
    <property type="match status" value="1"/>
</dbReference>
<dbReference type="RefSeq" id="WP_184262517.1">
    <property type="nucleotide sequence ID" value="NZ_JACIIX010000003.1"/>
</dbReference>
<reference evidence="8 9" key="1">
    <citation type="submission" date="2020-08" db="EMBL/GenBank/DDBJ databases">
        <title>Genomic Encyclopedia of Type Strains, Phase IV (KMG-IV): sequencing the most valuable type-strain genomes for metagenomic binning, comparative biology and taxonomic classification.</title>
        <authorList>
            <person name="Goeker M."/>
        </authorList>
    </citation>
    <scope>NUCLEOTIDE SEQUENCE [LARGE SCALE GENOMIC DNA]</scope>
    <source>
        <strain evidence="8 9">DSM 11590</strain>
    </source>
</reference>
<dbReference type="PANTHER" id="PTHR30448">
    <property type="entry name" value="RNASE ADAPTER PROTEIN RAPZ"/>
    <property type="match status" value="1"/>
</dbReference>
<dbReference type="InterPro" id="IPR053930">
    <property type="entry name" value="RapZ-like_N"/>
</dbReference>
<dbReference type="NCBIfam" id="NF003828">
    <property type="entry name" value="PRK05416.1"/>
    <property type="match status" value="1"/>
</dbReference>
<evidence type="ECO:0000313" key="9">
    <source>
        <dbReference type="Proteomes" id="UP000544872"/>
    </source>
</evidence>
<keyword evidence="9" id="KW-1185">Reference proteome</keyword>
<dbReference type="InterPro" id="IPR053931">
    <property type="entry name" value="RapZ_C"/>
</dbReference>
<keyword evidence="3 4" id="KW-0342">GTP-binding</keyword>
<proteinExistence type="inferred from homology"/>
<evidence type="ECO:0000256" key="5">
    <source>
        <dbReference type="SAM" id="MobiDB-lite"/>
    </source>
</evidence>
<dbReference type="EMBL" id="JACIIX010000003">
    <property type="protein sequence ID" value="MBB6209893.1"/>
    <property type="molecule type" value="Genomic_DNA"/>
</dbReference>
<dbReference type="HAMAP" id="MF_00636">
    <property type="entry name" value="RapZ_like"/>
    <property type="match status" value="1"/>
</dbReference>
<evidence type="ECO:0000256" key="2">
    <source>
        <dbReference type="ARBA" id="ARBA00022840"/>
    </source>
</evidence>
<dbReference type="Pfam" id="PF22740">
    <property type="entry name" value="PapZ_C"/>
    <property type="match status" value="1"/>
</dbReference>
<evidence type="ECO:0000259" key="6">
    <source>
        <dbReference type="Pfam" id="PF03668"/>
    </source>
</evidence>
<feature type="binding site" evidence="4">
    <location>
        <begin position="19"/>
        <end position="26"/>
    </location>
    <ligand>
        <name>ATP</name>
        <dbReference type="ChEBI" id="CHEBI:30616"/>
    </ligand>
</feature>
<feature type="binding site" evidence="4">
    <location>
        <begin position="68"/>
        <end position="71"/>
    </location>
    <ligand>
        <name>GTP</name>
        <dbReference type="ChEBI" id="CHEBI:37565"/>
    </ligand>
</feature>
<dbReference type="PANTHER" id="PTHR30448:SF0">
    <property type="entry name" value="RNASE ADAPTER PROTEIN RAPZ"/>
    <property type="match status" value="1"/>
</dbReference>
<accession>A0A7W9ZF07</accession>
<dbReference type="AlphaFoldDB" id="A0A7W9ZF07"/>
<evidence type="ECO:0000256" key="3">
    <source>
        <dbReference type="ARBA" id="ARBA00023134"/>
    </source>
</evidence>
<dbReference type="InterPro" id="IPR005337">
    <property type="entry name" value="RapZ-like"/>
</dbReference>
<protein>
    <submittedName>
        <fullName evidence="8">UPF0042 nucleotide-binding protein</fullName>
    </submittedName>
</protein>
<feature type="domain" description="RapZ-like N-terminal" evidence="6">
    <location>
        <begin position="14"/>
        <end position="168"/>
    </location>
</feature>
<feature type="domain" description="RapZ C-terminal" evidence="7">
    <location>
        <begin position="173"/>
        <end position="292"/>
    </location>
</feature>
<evidence type="ECO:0000256" key="1">
    <source>
        <dbReference type="ARBA" id="ARBA00022741"/>
    </source>
</evidence>